<feature type="domain" description="Toprim" evidence="1">
    <location>
        <begin position="6"/>
        <end position="61"/>
    </location>
</feature>
<dbReference type="InterPro" id="IPR000380">
    <property type="entry name" value="Topo_IA"/>
</dbReference>
<dbReference type="Gene3D" id="3.40.50.140">
    <property type="match status" value="1"/>
</dbReference>
<dbReference type="InterPro" id="IPR006171">
    <property type="entry name" value="TOPRIM_dom"/>
</dbReference>
<dbReference type="InterPro" id="IPR023405">
    <property type="entry name" value="Topo_IA_core_domain"/>
</dbReference>
<organism evidence="2">
    <name type="scientific">marine metagenome</name>
    <dbReference type="NCBI Taxonomy" id="408172"/>
    <lineage>
        <taxon>unclassified sequences</taxon>
        <taxon>metagenomes</taxon>
        <taxon>ecological metagenomes</taxon>
    </lineage>
</organism>
<dbReference type="SUPFAM" id="SSF56712">
    <property type="entry name" value="Prokaryotic type I DNA topoisomerase"/>
    <property type="match status" value="1"/>
</dbReference>
<sequence length="61" mass="6727">MGADLHNLIIVESPSKAKTLKRFLGDDYQIEASVGHVRDLPKNDLGVDVDNRFKPTYVASA</sequence>
<dbReference type="AlphaFoldDB" id="A0A383BF33"/>
<protein>
    <recommendedName>
        <fullName evidence="1">Toprim domain-containing protein</fullName>
    </recommendedName>
</protein>
<accession>A0A383BF33</accession>
<dbReference type="EMBL" id="UINC01200035">
    <property type="protein sequence ID" value="SVE18737.1"/>
    <property type="molecule type" value="Genomic_DNA"/>
</dbReference>
<proteinExistence type="predicted"/>
<dbReference type="Pfam" id="PF01751">
    <property type="entry name" value="Toprim"/>
    <property type="match status" value="1"/>
</dbReference>
<gene>
    <name evidence="2" type="ORF">METZ01_LOCUS471591</name>
</gene>
<evidence type="ECO:0000259" key="1">
    <source>
        <dbReference type="PROSITE" id="PS50880"/>
    </source>
</evidence>
<dbReference type="PROSITE" id="PS50880">
    <property type="entry name" value="TOPRIM"/>
    <property type="match status" value="1"/>
</dbReference>
<evidence type="ECO:0000313" key="2">
    <source>
        <dbReference type="EMBL" id="SVE18737.1"/>
    </source>
</evidence>
<reference evidence="2" key="1">
    <citation type="submission" date="2018-05" db="EMBL/GenBank/DDBJ databases">
        <authorList>
            <person name="Lanie J.A."/>
            <person name="Ng W.-L."/>
            <person name="Kazmierczak K.M."/>
            <person name="Andrzejewski T.M."/>
            <person name="Davidsen T.M."/>
            <person name="Wayne K.J."/>
            <person name="Tettelin H."/>
            <person name="Glass J.I."/>
            <person name="Rusch D."/>
            <person name="Podicherti R."/>
            <person name="Tsui H.-C.T."/>
            <person name="Winkler M.E."/>
        </authorList>
    </citation>
    <scope>NUCLEOTIDE SEQUENCE</scope>
</reference>
<dbReference type="PANTHER" id="PTHR42785:SF1">
    <property type="entry name" value="DNA TOPOISOMERASE"/>
    <property type="match status" value="1"/>
</dbReference>
<dbReference type="GO" id="GO:0003917">
    <property type="term" value="F:DNA topoisomerase type I (single strand cut, ATP-independent) activity"/>
    <property type="evidence" value="ECO:0007669"/>
    <property type="project" value="InterPro"/>
</dbReference>
<dbReference type="GO" id="GO:0006265">
    <property type="term" value="P:DNA topological change"/>
    <property type="evidence" value="ECO:0007669"/>
    <property type="project" value="InterPro"/>
</dbReference>
<name>A0A383BF33_9ZZZZ</name>
<feature type="non-terminal residue" evidence="2">
    <location>
        <position position="61"/>
    </location>
</feature>
<dbReference type="PANTHER" id="PTHR42785">
    <property type="entry name" value="DNA TOPOISOMERASE, TYPE IA, CORE"/>
    <property type="match status" value="1"/>
</dbReference>
<dbReference type="GO" id="GO:0003677">
    <property type="term" value="F:DNA binding"/>
    <property type="evidence" value="ECO:0007669"/>
    <property type="project" value="InterPro"/>
</dbReference>